<keyword evidence="3" id="KW-1185">Reference proteome</keyword>
<keyword evidence="1" id="KW-0812">Transmembrane</keyword>
<dbReference type="EMBL" id="FXTB01000004">
    <property type="protein sequence ID" value="SMO66993.1"/>
    <property type="molecule type" value="Genomic_DNA"/>
</dbReference>
<reference evidence="2 3" key="1">
    <citation type="submission" date="2017-05" db="EMBL/GenBank/DDBJ databases">
        <authorList>
            <person name="Varghese N."/>
            <person name="Submissions S."/>
        </authorList>
    </citation>
    <scope>NUCLEOTIDE SEQUENCE [LARGE SCALE GENOMIC DNA]</scope>
    <source>
        <strain evidence="2 3">DSM 27040</strain>
    </source>
</reference>
<gene>
    <name evidence="2" type="ORF">SAMN06265379_104269</name>
</gene>
<dbReference type="AlphaFoldDB" id="A0A521D5L6"/>
<accession>A0A521D5L6</accession>
<evidence type="ECO:0000313" key="3">
    <source>
        <dbReference type="Proteomes" id="UP000319040"/>
    </source>
</evidence>
<feature type="transmembrane region" description="Helical" evidence="1">
    <location>
        <begin position="21"/>
        <end position="41"/>
    </location>
</feature>
<evidence type="ECO:0000256" key="1">
    <source>
        <dbReference type="SAM" id="Phobius"/>
    </source>
</evidence>
<sequence length="71" mass="8693">MSNFYSDRIPFTDITDSRFHFCIFIHFMLFLLNIYTCSVFFNKKSKYFFYLCARTKIRGFCVLLRYAPLPY</sequence>
<evidence type="ECO:0000313" key="2">
    <source>
        <dbReference type="EMBL" id="SMO66993.1"/>
    </source>
</evidence>
<keyword evidence="1" id="KW-1133">Transmembrane helix</keyword>
<keyword evidence="1" id="KW-0472">Membrane</keyword>
<proteinExistence type="predicted"/>
<organism evidence="2 3">
    <name type="scientific">Saccharicrinis carchari</name>
    <dbReference type="NCBI Taxonomy" id="1168039"/>
    <lineage>
        <taxon>Bacteria</taxon>
        <taxon>Pseudomonadati</taxon>
        <taxon>Bacteroidota</taxon>
        <taxon>Bacteroidia</taxon>
        <taxon>Marinilabiliales</taxon>
        <taxon>Marinilabiliaceae</taxon>
        <taxon>Saccharicrinis</taxon>
    </lineage>
</organism>
<dbReference type="Proteomes" id="UP000319040">
    <property type="component" value="Unassembled WGS sequence"/>
</dbReference>
<protein>
    <submittedName>
        <fullName evidence="2">Uncharacterized protein</fullName>
    </submittedName>
</protein>
<name>A0A521D5L6_SACCC</name>